<proteinExistence type="predicted"/>
<reference evidence="2 3" key="1">
    <citation type="journal article" date="2021" name="Elife">
        <title>Chloroplast acquisition without the gene transfer in kleptoplastic sea slugs, Plakobranchus ocellatus.</title>
        <authorList>
            <person name="Maeda T."/>
            <person name="Takahashi S."/>
            <person name="Yoshida T."/>
            <person name="Shimamura S."/>
            <person name="Takaki Y."/>
            <person name="Nagai Y."/>
            <person name="Toyoda A."/>
            <person name="Suzuki Y."/>
            <person name="Arimoto A."/>
            <person name="Ishii H."/>
            <person name="Satoh N."/>
            <person name="Nishiyama T."/>
            <person name="Hasebe M."/>
            <person name="Maruyama T."/>
            <person name="Minagawa J."/>
            <person name="Obokata J."/>
            <person name="Shigenobu S."/>
        </authorList>
    </citation>
    <scope>NUCLEOTIDE SEQUENCE [LARGE SCALE GENOMIC DNA]</scope>
</reference>
<protein>
    <submittedName>
        <fullName evidence="2">Uncharacterized protein</fullName>
    </submittedName>
</protein>
<feature type="compositionally biased region" description="Basic and acidic residues" evidence="1">
    <location>
        <begin position="64"/>
        <end position="83"/>
    </location>
</feature>
<accession>A0AAV3ZMX5</accession>
<dbReference type="EMBL" id="BLXT01003087">
    <property type="protein sequence ID" value="GFO00446.1"/>
    <property type="molecule type" value="Genomic_DNA"/>
</dbReference>
<comment type="caution">
    <text evidence="2">The sequence shown here is derived from an EMBL/GenBank/DDBJ whole genome shotgun (WGS) entry which is preliminary data.</text>
</comment>
<organism evidence="2 3">
    <name type="scientific">Plakobranchus ocellatus</name>
    <dbReference type="NCBI Taxonomy" id="259542"/>
    <lineage>
        <taxon>Eukaryota</taxon>
        <taxon>Metazoa</taxon>
        <taxon>Spiralia</taxon>
        <taxon>Lophotrochozoa</taxon>
        <taxon>Mollusca</taxon>
        <taxon>Gastropoda</taxon>
        <taxon>Heterobranchia</taxon>
        <taxon>Euthyneura</taxon>
        <taxon>Panpulmonata</taxon>
        <taxon>Sacoglossa</taxon>
        <taxon>Placobranchoidea</taxon>
        <taxon>Plakobranchidae</taxon>
        <taxon>Plakobranchus</taxon>
    </lineage>
</organism>
<dbReference type="Proteomes" id="UP000735302">
    <property type="component" value="Unassembled WGS sequence"/>
</dbReference>
<name>A0AAV3ZMX5_9GAST</name>
<evidence type="ECO:0000313" key="2">
    <source>
        <dbReference type="EMBL" id="GFO00446.1"/>
    </source>
</evidence>
<gene>
    <name evidence="2" type="ORF">PoB_002695100</name>
</gene>
<evidence type="ECO:0000313" key="3">
    <source>
        <dbReference type="Proteomes" id="UP000735302"/>
    </source>
</evidence>
<feature type="region of interest" description="Disordered" evidence="1">
    <location>
        <begin position="58"/>
        <end position="91"/>
    </location>
</feature>
<evidence type="ECO:0000256" key="1">
    <source>
        <dbReference type="SAM" id="MobiDB-lite"/>
    </source>
</evidence>
<sequence>MHSAKISQHSPDEVLQRDLQKSLVDERELERSRSNVIIGMKASKLLLDMTRLPYDILGHSKRQKPPEKRTFLESPTEGHRGRDEDTEIETEYRGVAWDVNKTSRETGYEGSSI</sequence>
<keyword evidence="3" id="KW-1185">Reference proteome</keyword>
<dbReference type="AlphaFoldDB" id="A0AAV3ZMX5"/>